<sequence>MTRTTILDTGVLIAYLMPKDKFHPWAVSQLAQISTPILTNEAVITEACFLAQRIHNGQETILKLIQQGHIIIPFILNQEIEAIENLMKRYASVPMSLADACLVRMSEMYEDSQILTLDSDFTIYRKQRNQPISVIMPNEN</sequence>
<name>A0ABT5AQW2_9CYAN</name>
<dbReference type="SUPFAM" id="SSF88723">
    <property type="entry name" value="PIN domain-like"/>
    <property type="match status" value="1"/>
</dbReference>
<comment type="caution">
    <text evidence="2">The sequence shown here is derived from an EMBL/GenBank/DDBJ whole genome shotgun (WGS) entry which is preliminary data.</text>
</comment>
<evidence type="ECO:0000313" key="2">
    <source>
        <dbReference type="EMBL" id="MDB9539312.1"/>
    </source>
</evidence>
<evidence type="ECO:0000259" key="1">
    <source>
        <dbReference type="Pfam" id="PF01850"/>
    </source>
</evidence>
<protein>
    <submittedName>
        <fullName evidence="2">PIN domain-containing protein</fullName>
    </submittedName>
</protein>
<reference evidence="2 3" key="1">
    <citation type="submission" date="2023-01" db="EMBL/GenBank/DDBJ databases">
        <title>Genomes from the Australian National Cyanobacteria Reference Collection.</title>
        <authorList>
            <person name="Willis A."/>
            <person name="Lee E.M.F."/>
        </authorList>
    </citation>
    <scope>NUCLEOTIDE SEQUENCE [LARGE SCALE GENOMIC DNA]</scope>
    <source>
        <strain evidence="2 3">CS-1033</strain>
    </source>
</reference>
<dbReference type="InterPro" id="IPR002716">
    <property type="entry name" value="PIN_dom"/>
</dbReference>
<keyword evidence="3" id="KW-1185">Reference proteome</keyword>
<dbReference type="Proteomes" id="UP001212499">
    <property type="component" value="Unassembled WGS sequence"/>
</dbReference>
<feature type="domain" description="PIN" evidence="1">
    <location>
        <begin position="6"/>
        <end position="122"/>
    </location>
</feature>
<dbReference type="Gene3D" id="3.40.50.1010">
    <property type="entry name" value="5'-nuclease"/>
    <property type="match status" value="1"/>
</dbReference>
<gene>
    <name evidence="2" type="ORF">PN457_06495</name>
</gene>
<dbReference type="Pfam" id="PF01850">
    <property type="entry name" value="PIN"/>
    <property type="match status" value="1"/>
</dbReference>
<organism evidence="2 3">
    <name type="scientific">Anabaenopsis arnoldii</name>
    <dbReference type="NCBI Taxonomy" id="2152938"/>
    <lineage>
        <taxon>Bacteria</taxon>
        <taxon>Bacillati</taxon>
        <taxon>Cyanobacteriota</taxon>
        <taxon>Cyanophyceae</taxon>
        <taxon>Nostocales</taxon>
        <taxon>Nodulariaceae</taxon>
        <taxon>Anabaenopsis</taxon>
    </lineage>
</organism>
<dbReference type="RefSeq" id="WP_271732139.1">
    <property type="nucleotide sequence ID" value="NZ_JANQDP010000083.1"/>
</dbReference>
<dbReference type="EMBL" id="JAQMUH010000082">
    <property type="protein sequence ID" value="MDB9539312.1"/>
    <property type="molecule type" value="Genomic_DNA"/>
</dbReference>
<proteinExistence type="predicted"/>
<evidence type="ECO:0000313" key="3">
    <source>
        <dbReference type="Proteomes" id="UP001212499"/>
    </source>
</evidence>
<accession>A0ABT5AQW2</accession>
<dbReference type="InterPro" id="IPR029060">
    <property type="entry name" value="PIN-like_dom_sf"/>
</dbReference>